<protein>
    <submittedName>
        <fullName evidence="1">Uncharacterized protein</fullName>
    </submittedName>
</protein>
<evidence type="ECO:0000313" key="1">
    <source>
        <dbReference type="EMBL" id="SJK99652.1"/>
    </source>
</evidence>
<dbReference type="OrthoDB" id="6511194at2759"/>
<gene>
    <name evidence="1" type="ORF">ARMOST_02960</name>
</gene>
<organism evidence="1 2">
    <name type="scientific">Armillaria ostoyae</name>
    <name type="common">Armillaria root rot fungus</name>
    <dbReference type="NCBI Taxonomy" id="47428"/>
    <lineage>
        <taxon>Eukaryota</taxon>
        <taxon>Fungi</taxon>
        <taxon>Dikarya</taxon>
        <taxon>Basidiomycota</taxon>
        <taxon>Agaricomycotina</taxon>
        <taxon>Agaricomycetes</taxon>
        <taxon>Agaricomycetidae</taxon>
        <taxon>Agaricales</taxon>
        <taxon>Marasmiineae</taxon>
        <taxon>Physalacriaceae</taxon>
        <taxon>Armillaria</taxon>
    </lineage>
</organism>
<dbReference type="EMBL" id="FUEG01000002">
    <property type="protein sequence ID" value="SJK99652.1"/>
    <property type="molecule type" value="Genomic_DNA"/>
</dbReference>
<evidence type="ECO:0000313" key="2">
    <source>
        <dbReference type="Proteomes" id="UP000219338"/>
    </source>
</evidence>
<dbReference type="AlphaFoldDB" id="A0A284QT28"/>
<reference evidence="2" key="1">
    <citation type="journal article" date="2017" name="Nat. Ecol. Evol.">
        <title>Genome expansion and lineage-specific genetic innovations in the forest pathogenic fungi Armillaria.</title>
        <authorList>
            <person name="Sipos G."/>
            <person name="Prasanna A.N."/>
            <person name="Walter M.C."/>
            <person name="O'Connor E."/>
            <person name="Balint B."/>
            <person name="Krizsan K."/>
            <person name="Kiss B."/>
            <person name="Hess J."/>
            <person name="Varga T."/>
            <person name="Slot J."/>
            <person name="Riley R."/>
            <person name="Boka B."/>
            <person name="Rigling D."/>
            <person name="Barry K."/>
            <person name="Lee J."/>
            <person name="Mihaltcheva S."/>
            <person name="LaButti K."/>
            <person name="Lipzen A."/>
            <person name="Waldron R."/>
            <person name="Moloney N.M."/>
            <person name="Sperisen C."/>
            <person name="Kredics L."/>
            <person name="Vagvoelgyi C."/>
            <person name="Patrignani A."/>
            <person name="Fitzpatrick D."/>
            <person name="Nagy I."/>
            <person name="Doyle S."/>
            <person name="Anderson J.B."/>
            <person name="Grigoriev I.V."/>
            <person name="Gueldener U."/>
            <person name="Muensterkoetter M."/>
            <person name="Nagy L.G."/>
        </authorList>
    </citation>
    <scope>NUCLEOTIDE SEQUENCE [LARGE SCALE GENOMIC DNA]</scope>
    <source>
        <strain evidence="2">C18/9</strain>
    </source>
</reference>
<dbReference type="Proteomes" id="UP000219338">
    <property type="component" value="Unassembled WGS sequence"/>
</dbReference>
<proteinExistence type="predicted"/>
<accession>A0A284QT28</accession>
<sequence>MIPHPNAINCSIKRINLLLHPPQNIGREFEPTKIINQVLQEHFELMLQFLQLYTSQGYTGWTAASDLVAHSHGQGLLLAHCLHEWYIEHAQSNDFLPTAYYEKHNSSILEDEDLADEIHLYLQGLGKYIKA</sequence>
<keyword evidence="2" id="KW-1185">Reference proteome</keyword>
<name>A0A284QT28_ARMOS</name>